<comment type="caution">
    <text evidence="2">The sequence shown here is derived from an EMBL/GenBank/DDBJ whole genome shotgun (WGS) entry which is preliminary data.</text>
</comment>
<evidence type="ECO:0000313" key="3">
    <source>
        <dbReference type="Proteomes" id="UP000245383"/>
    </source>
</evidence>
<dbReference type="EMBL" id="MBFR01000045">
    <property type="protein sequence ID" value="PVU95856.1"/>
    <property type="molecule type" value="Genomic_DNA"/>
</dbReference>
<dbReference type="AlphaFoldDB" id="A0A2T9YU77"/>
<dbReference type="STRING" id="133385.A0A2T9YU77"/>
<evidence type="ECO:0000256" key="1">
    <source>
        <dbReference type="SAM" id="MobiDB-lite"/>
    </source>
</evidence>
<sequence>MFLKRSYSSRGLSNTDKASSGSNLAKNSRSLFMPIDDSLLDSLSPYSSSLQQNEKIVDDIFKSIFSN</sequence>
<name>A0A2T9YU77_9FUNG</name>
<organism evidence="2 3">
    <name type="scientific">Smittium simulii</name>
    <dbReference type="NCBI Taxonomy" id="133385"/>
    <lineage>
        <taxon>Eukaryota</taxon>
        <taxon>Fungi</taxon>
        <taxon>Fungi incertae sedis</taxon>
        <taxon>Zoopagomycota</taxon>
        <taxon>Kickxellomycotina</taxon>
        <taxon>Harpellomycetes</taxon>
        <taxon>Harpellales</taxon>
        <taxon>Legeriomycetaceae</taxon>
        <taxon>Smittium</taxon>
    </lineage>
</organism>
<evidence type="ECO:0000313" key="2">
    <source>
        <dbReference type="EMBL" id="PVU95856.1"/>
    </source>
</evidence>
<proteinExistence type="predicted"/>
<reference evidence="2 3" key="1">
    <citation type="journal article" date="2018" name="MBio">
        <title>Comparative Genomics Reveals the Core Gene Toolbox for the Fungus-Insect Symbiosis.</title>
        <authorList>
            <person name="Wang Y."/>
            <person name="Stata M."/>
            <person name="Wang W."/>
            <person name="Stajich J.E."/>
            <person name="White M.M."/>
            <person name="Moncalvo J.M."/>
        </authorList>
    </citation>
    <scope>NUCLEOTIDE SEQUENCE [LARGE SCALE GENOMIC DNA]</scope>
    <source>
        <strain evidence="2 3">SWE-8-4</strain>
    </source>
</reference>
<dbReference type="Proteomes" id="UP000245383">
    <property type="component" value="Unassembled WGS sequence"/>
</dbReference>
<accession>A0A2T9YU77</accession>
<gene>
    <name evidence="2" type="ORF">BB561_001566</name>
</gene>
<protein>
    <submittedName>
        <fullName evidence="2">Uncharacterized protein</fullName>
    </submittedName>
</protein>
<feature type="region of interest" description="Disordered" evidence="1">
    <location>
        <begin position="1"/>
        <end position="25"/>
    </location>
</feature>
<keyword evidence="3" id="KW-1185">Reference proteome</keyword>